<organism evidence="1 2">
    <name type="scientific">Rhizophagus irregularis</name>
    <dbReference type="NCBI Taxonomy" id="588596"/>
    <lineage>
        <taxon>Eukaryota</taxon>
        <taxon>Fungi</taxon>
        <taxon>Fungi incertae sedis</taxon>
        <taxon>Mucoromycota</taxon>
        <taxon>Glomeromycotina</taxon>
        <taxon>Glomeromycetes</taxon>
        <taxon>Glomerales</taxon>
        <taxon>Glomeraceae</taxon>
        <taxon>Rhizophagus</taxon>
    </lineage>
</organism>
<proteinExistence type="predicted"/>
<reference evidence="1 2" key="2">
    <citation type="submission" date="2017-09" db="EMBL/GenBank/DDBJ databases">
        <title>Extensive intraspecific genome diversity in a model arbuscular mycorrhizal fungus.</title>
        <authorList>
            <person name="Chen E.C."/>
            <person name="Morin E."/>
            <person name="Beaudet D."/>
            <person name="Noel J."/>
            <person name="Ndikumana S."/>
            <person name="Charron P."/>
            <person name="St-Onge C."/>
            <person name="Giorgi J."/>
            <person name="Grigoriev I.V."/>
            <person name="Roux C."/>
            <person name="Martin F.M."/>
            <person name="Corradi N."/>
        </authorList>
    </citation>
    <scope>NUCLEOTIDE SEQUENCE [LARGE SCALE GENOMIC DNA]</scope>
    <source>
        <strain evidence="1 2">A5</strain>
    </source>
</reference>
<gene>
    <name evidence="1" type="ORF">RhiirA5_400639</name>
</gene>
<name>A0A2N0PGK3_9GLOM</name>
<dbReference type="AlphaFoldDB" id="A0A2N0PGK3"/>
<protein>
    <submittedName>
        <fullName evidence="1">Uncharacterized protein</fullName>
    </submittedName>
</protein>
<sequence>MSSLRVHTTYTTGVANYQPDHNSLLSGRLSAVTLDAPSMSHARREPCSAHLLIRPSSKQFTIRKTFGCNLGCTKQACFMRGVNPANFGIDIDKNKSVKELKKVIKLYLDENNLLLQKADIFTSLNIIKIWNYQRIVFIFSSIHLFEGEIAHKLSETESGDKNYSAYKTGFDYRRQIGDKA</sequence>
<reference evidence="1 2" key="1">
    <citation type="submission" date="2016-04" db="EMBL/GenBank/DDBJ databases">
        <title>Genome analyses suggest a sexual origin of heterokaryosis in a supposedly ancient asexual fungus.</title>
        <authorList>
            <person name="Ropars J."/>
            <person name="Sedzielewska K."/>
            <person name="Noel J."/>
            <person name="Charron P."/>
            <person name="Farinelli L."/>
            <person name="Marton T."/>
            <person name="Kruger M."/>
            <person name="Pelin A."/>
            <person name="Brachmann A."/>
            <person name="Corradi N."/>
        </authorList>
    </citation>
    <scope>NUCLEOTIDE SEQUENCE [LARGE SCALE GENOMIC DNA]</scope>
    <source>
        <strain evidence="1 2">A5</strain>
    </source>
</reference>
<dbReference type="EMBL" id="LLXJ01000817">
    <property type="protein sequence ID" value="PKC05953.1"/>
    <property type="molecule type" value="Genomic_DNA"/>
</dbReference>
<evidence type="ECO:0000313" key="2">
    <source>
        <dbReference type="Proteomes" id="UP000232722"/>
    </source>
</evidence>
<dbReference type="Proteomes" id="UP000232722">
    <property type="component" value="Unassembled WGS sequence"/>
</dbReference>
<comment type="caution">
    <text evidence="1">The sequence shown here is derived from an EMBL/GenBank/DDBJ whole genome shotgun (WGS) entry which is preliminary data.</text>
</comment>
<evidence type="ECO:0000313" key="1">
    <source>
        <dbReference type="EMBL" id="PKC05953.1"/>
    </source>
</evidence>
<accession>A0A2N0PGK3</accession>